<dbReference type="AlphaFoldDB" id="A0A8J3DA36"/>
<keyword evidence="2" id="KW-1185">Reference proteome</keyword>
<comment type="caution">
    <text evidence="1">The sequence shown here is derived from an EMBL/GenBank/DDBJ whole genome shotgun (WGS) entry which is preliminary data.</text>
</comment>
<dbReference type="EMBL" id="BMXF01000004">
    <property type="protein sequence ID" value="GHB81082.1"/>
    <property type="molecule type" value="Genomic_DNA"/>
</dbReference>
<name>A0A8J3DA36_9BACT</name>
<proteinExistence type="predicted"/>
<dbReference type="PROSITE" id="PS51257">
    <property type="entry name" value="PROKAR_LIPOPROTEIN"/>
    <property type="match status" value="1"/>
</dbReference>
<accession>A0A8J3DA36</accession>
<protein>
    <recommendedName>
        <fullName evidence="3">Lipoprotein</fullName>
    </recommendedName>
</protein>
<sequence length="90" mass="9815">MKKLLKTITPLAITLVLGCSKDGTSPSPQNCVDNSQKVTDAVTVYATNPNKANCEAYKNTVRDFFKSCPTYFTGASKQAYEDFLAEPCPN</sequence>
<reference evidence="1 2" key="1">
    <citation type="journal article" date="2014" name="Int. J. Syst. Evol. Microbiol.">
        <title>Complete genome sequence of Corynebacterium casei LMG S-19264T (=DSM 44701T), isolated from a smear-ripened cheese.</title>
        <authorList>
            <consortium name="US DOE Joint Genome Institute (JGI-PGF)"/>
            <person name="Walter F."/>
            <person name="Albersmeier A."/>
            <person name="Kalinowski J."/>
            <person name="Ruckert C."/>
        </authorList>
    </citation>
    <scope>NUCLEOTIDE SEQUENCE [LARGE SCALE GENOMIC DNA]</scope>
    <source>
        <strain evidence="1 2">KCTC 12866</strain>
    </source>
</reference>
<organism evidence="1 2">
    <name type="scientific">Persicitalea jodogahamensis</name>
    <dbReference type="NCBI Taxonomy" id="402147"/>
    <lineage>
        <taxon>Bacteria</taxon>
        <taxon>Pseudomonadati</taxon>
        <taxon>Bacteroidota</taxon>
        <taxon>Cytophagia</taxon>
        <taxon>Cytophagales</taxon>
        <taxon>Spirosomataceae</taxon>
        <taxon>Persicitalea</taxon>
    </lineage>
</organism>
<evidence type="ECO:0000313" key="1">
    <source>
        <dbReference type="EMBL" id="GHB81082.1"/>
    </source>
</evidence>
<gene>
    <name evidence="1" type="ORF">GCM10007390_39720</name>
</gene>
<evidence type="ECO:0008006" key="3">
    <source>
        <dbReference type="Google" id="ProtNLM"/>
    </source>
</evidence>
<dbReference type="RefSeq" id="WP_189566475.1">
    <property type="nucleotide sequence ID" value="NZ_BMXF01000004.1"/>
</dbReference>
<dbReference type="Proteomes" id="UP000598271">
    <property type="component" value="Unassembled WGS sequence"/>
</dbReference>
<evidence type="ECO:0000313" key="2">
    <source>
        <dbReference type="Proteomes" id="UP000598271"/>
    </source>
</evidence>